<organism evidence="1 2">
    <name type="scientific">Mucilaginibacter xinganensis</name>
    <dbReference type="NCBI Taxonomy" id="1234841"/>
    <lineage>
        <taxon>Bacteria</taxon>
        <taxon>Pseudomonadati</taxon>
        <taxon>Bacteroidota</taxon>
        <taxon>Sphingobacteriia</taxon>
        <taxon>Sphingobacteriales</taxon>
        <taxon>Sphingobacteriaceae</taxon>
        <taxon>Mucilaginibacter</taxon>
    </lineage>
</organism>
<reference evidence="1 2" key="1">
    <citation type="submission" date="2017-08" db="EMBL/GenBank/DDBJ databases">
        <title>Complete genome sequence of Mucilaginibacter sp. strain BJC16-A31.</title>
        <authorList>
            <consortium name="Henan University of Science and Technology"/>
            <person name="You X."/>
        </authorList>
    </citation>
    <scope>NUCLEOTIDE SEQUENCE [LARGE SCALE GENOMIC DNA]</scope>
    <source>
        <strain evidence="1 2">BJC16-A31</strain>
    </source>
</reference>
<protein>
    <submittedName>
        <fullName evidence="1">Uncharacterized protein</fullName>
    </submittedName>
</protein>
<dbReference type="Proteomes" id="UP000215002">
    <property type="component" value="Chromosome"/>
</dbReference>
<dbReference type="KEGG" id="muc:MuYL_3802"/>
<dbReference type="AlphaFoldDB" id="A0A223P0Q8"/>
<sequence length="45" mass="5208">MVKKPVCLVRRSVKTDRNIEVGYFLIHAAKIGNDFGSRKFDFGFF</sequence>
<evidence type="ECO:0000313" key="1">
    <source>
        <dbReference type="EMBL" id="ASU35687.1"/>
    </source>
</evidence>
<dbReference type="EMBL" id="CP022743">
    <property type="protein sequence ID" value="ASU35687.1"/>
    <property type="molecule type" value="Genomic_DNA"/>
</dbReference>
<name>A0A223P0Q8_9SPHI</name>
<proteinExistence type="predicted"/>
<keyword evidence="2" id="KW-1185">Reference proteome</keyword>
<evidence type="ECO:0000313" key="2">
    <source>
        <dbReference type="Proteomes" id="UP000215002"/>
    </source>
</evidence>
<accession>A0A223P0Q8</accession>
<gene>
    <name evidence="1" type="ORF">MuYL_3802</name>
</gene>